<accession>A0A6M0H3N7</accession>
<dbReference type="Pfam" id="PF04011">
    <property type="entry name" value="LemA"/>
    <property type="match status" value="1"/>
</dbReference>
<dbReference type="Proteomes" id="UP000481872">
    <property type="component" value="Unassembled WGS sequence"/>
</dbReference>
<evidence type="ECO:0000256" key="2">
    <source>
        <dbReference type="ARBA" id="ARBA00008854"/>
    </source>
</evidence>
<dbReference type="InterPro" id="IPR007156">
    <property type="entry name" value="MamQ_LemA"/>
</dbReference>
<dbReference type="AlphaFoldDB" id="A0A6M0H3N7"/>
<evidence type="ECO:0000256" key="5">
    <source>
        <dbReference type="ARBA" id="ARBA00023136"/>
    </source>
</evidence>
<evidence type="ECO:0000313" key="6">
    <source>
        <dbReference type="EMBL" id="NEU04683.1"/>
    </source>
</evidence>
<name>A0A6M0H3N7_9CLOT</name>
<keyword evidence="3" id="KW-0812">Transmembrane</keyword>
<dbReference type="Gene3D" id="1.20.1440.20">
    <property type="entry name" value="LemA-like domain"/>
    <property type="match status" value="1"/>
</dbReference>
<reference evidence="6 7" key="1">
    <citation type="submission" date="2020-02" db="EMBL/GenBank/DDBJ databases">
        <title>Genome assembly of a novel Clostridium senegalense strain.</title>
        <authorList>
            <person name="Gupta T.B."/>
            <person name="Jauregui R."/>
            <person name="Maclean P."/>
            <person name="Nawarathana A."/>
            <person name="Brightwell G."/>
        </authorList>
    </citation>
    <scope>NUCLEOTIDE SEQUENCE [LARGE SCALE GENOMIC DNA]</scope>
    <source>
        <strain evidence="6 7">AGRFS4</strain>
    </source>
</reference>
<dbReference type="SUPFAM" id="SSF140478">
    <property type="entry name" value="LemA-like"/>
    <property type="match status" value="1"/>
</dbReference>
<dbReference type="RefSeq" id="WP_061996808.1">
    <property type="nucleotide sequence ID" value="NZ_JAAGPU010000011.1"/>
</dbReference>
<dbReference type="GO" id="GO:0016020">
    <property type="term" value="C:membrane"/>
    <property type="evidence" value="ECO:0007669"/>
    <property type="project" value="UniProtKB-SubCell"/>
</dbReference>
<organism evidence="6 7">
    <name type="scientific">Clostridium senegalense</name>
    <dbReference type="NCBI Taxonomy" id="1465809"/>
    <lineage>
        <taxon>Bacteria</taxon>
        <taxon>Bacillati</taxon>
        <taxon>Bacillota</taxon>
        <taxon>Clostridia</taxon>
        <taxon>Eubacteriales</taxon>
        <taxon>Clostridiaceae</taxon>
        <taxon>Clostridium</taxon>
    </lineage>
</organism>
<dbReference type="PANTHER" id="PTHR34478">
    <property type="entry name" value="PROTEIN LEMA"/>
    <property type="match status" value="1"/>
</dbReference>
<protein>
    <submittedName>
        <fullName evidence="6">LemA family protein</fullName>
    </submittedName>
</protein>
<dbReference type="EMBL" id="JAAGPU010000011">
    <property type="protein sequence ID" value="NEU04683.1"/>
    <property type="molecule type" value="Genomic_DNA"/>
</dbReference>
<dbReference type="PANTHER" id="PTHR34478:SF2">
    <property type="entry name" value="MEMBRANE PROTEIN"/>
    <property type="match status" value="1"/>
</dbReference>
<gene>
    <name evidence="6" type="ORF">G3M99_07350</name>
</gene>
<evidence type="ECO:0000256" key="1">
    <source>
        <dbReference type="ARBA" id="ARBA00004167"/>
    </source>
</evidence>
<comment type="caution">
    <text evidence="6">The sequence shown here is derived from an EMBL/GenBank/DDBJ whole genome shotgun (WGS) entry which is preliminary data.</text>
</comment>
<comment type="similarity">
    <text evidence="2">Belongs to the LemA family.</text>
</comment>
<evidence type="ECO:0000313" key="7">
    <source>
        <dbReference type="Proteomes" id="UP000481872"/>
    </source>
</evidence>
<comment type="subcellular location">
    <subcellularLocation>
        <location evidence="1">Membrane</location>
        <topology evidence="1">Single-pass membrane protein</topology>
    </subcellularLocation>
</comment>
<dbReference type="InterPro" id="IPR023353">
    <property type="entry name" value="LemA-like_dom_sf"/>
</dbReference>
<evidence type="ECO:0000256" key="3">
    <source>
        <dbReference type="ARBA" id="ARBA00022692"/>
    </source>
</evidence>
<sequence length="190" mass="21053">MKKKSMSIVIAILVIIAIIIFPLVSSYNSFVSLEEQVNTVASDLDAQLQRRADLIPNLVSTVKGYTTHEEEVLTSIADARSKLAGAGTMEEKAAADSELSNSLSRLLVVVENYPELKANENFKDLTVALEGTENRIAIKREDYNNVVSQYNKKIKRFPGNIVASMFGFEEKQYFKAAEGATEVPNVDFNK</sequence>
<evidence type="ECO:0000256" key="4">
    <source>
        <dbReference type="ARBA" id="ARBA00022989"/>
    </source>
</evidence>
<keyword evidence="7" id="KW-1185">Reference proteome</keyword>
<proteinExistence type="inferred from homology"/>
<keyword evidence="4" id="KW-1133">Transmembrane helix</keyword>
<keyword evidence="5" id="KW-0472">Membrane</keyword>